<dbReference type="EMBL" id="JASAOG010000077">
    <property type="protein sequence ID" value="KAK0054550.1"/>
    <property type="molecule type" value="Genomic_DNA"/>
</dbReference>
<reference evidence="1" key="2">
    <citation type="submission" date="2023-04" db="EMBL/GenBank/DDBJ databases">
        <authorList>
            <person name="Bu L."/>
            <person name="Lu L."/>
            <person name="Laidemitt M.R."/>
            <person name="Zhang S.M."/>
            <person name="Mutuku M."/>
            <person name="Mkoji G."/>
            <person name="Steinauer M."/>
            <person name="Loker E.S."/>
        </authorList>
    </citation>
    <scope>NUCLEOTIDE SEQUENCE</scope>
    <source>
        <strain evidence="1">KasaAsao</strain>
        <tissue evidence="1">Whole Snail</tissue>
    </source>
</reference>
<gene>
    <name evidence="1" type="ORF">Bpfe_016126</name>
</gene>
<name>A0AAD8BHA8_BIOPF</name>
<evidence type="ECO:0000313" key="1">
    <source>
        <dbReference type="EMBL" id="KAK0054550.1"/>
    </source>
</evidence>
<evidence type="ECO:0000313" key="2">
    <source>
        <dbReference type="Proteomes" id="UP001233172"/>
    </source>
</evidence>
<sequence>CKSTDHSLSGCTPVTSGLQLTNIQTDFDSDREVEKIHSLFLDQIDKLDALQ</sequence>
<reference evidence="1" key="1">
    <citation type="journal article" date="2023" name="PLoS Negl. Trop. Dis.">
        <title>A genome sequence for Biomphalaria pfeifferi, the major vector snail for the human-infecting parasite Schistosoma mansoni.</title>
        <authorList>
            <person name="Bu L."/>
            <person name="Lu L."/>
            <person name="Laidemitt M.R."/>
            <person name="Zhang S.M."/>
            <person name="Mutuku M."/>
            <person name="Mkoji G."/>
            <person name="Steinauer M."/>
            <person name="Loker E.S."/>
        </authorList>
    </citation>
    <scope>NUCLEOTIDE SEQUENCE</scope>
    <source>
        <strain evidence="1">KasaAsao</strain>
    </source>
</reference>
<feature type="non-terminal residue" evidence="1">
    <location>
        <position position="51"/>
    </location>
</feature>
<feature type="non-terminal residue" evidence="1">
    <location>
        <position position="1"/>
    </location>
</feature>
<dbReference type="AlphaFoldDB" id="A0AAD8BHA8"/>
<accession>A0AAD8BHA8</accession>
<comment type="caution">
    <text evidence="1">The sequence shown here is derived from an EMBL/GenBank/DDBJ whole genome shotgun (WGS) entry which is preliminary data.</text>
</comment>
<dbReference type="Proteomes" id="UP001233172">
    <property type="component" value="Unassembled WGS sequence"/>
</dbReference>
<organism evidence="1 2">
    <name type="scientific">Biomphalaria pfeifferi</name>
    <name type="common">Bloodfluke planorb</name>
    <name type="synonym">Freshwater snail</name>
    <dbReference type="NCBI Taxonomy" id="112525"/>
    <lineage>
        <taxon>Eukaryota</taxon>
        <taxon>Metazoa</taxon>
        <taxon>Spiralia</taxon>
        <taxon>Lophotrochozoa</taxon>
        <taxon>Mollusca</taxon>
        <taxon>Gastropoda</taxon>
        <taxon>Heterobranchia</taxon>
        <taxon>Euthyneura</taxon>
        <taxon>Panpulmonata</taxon>
        <taxon>Hygrophila</taxon>
        <taxon>Lymnaeoidea</taxon>
        <taxon>Planorbidae</taxon>
        <taxon>Biomphalaria</taxon>
    </lineage>
</organism>
<keyword evidence="2" id="KW-1185">Reference proteome</keyword>
<proteinExistence type="predicted"/>
<protein>
    <submittedName>
        <fullName evidence="1">Ras GTPase-activating protein 3-like isoform X1</fullName>
    </submittedName>
</protein>